<dbReference type="AlphaFoldDB" id="A0A1F5NTW4"/>
<dbReference type="Proteomes" id="UP000178892">
    <property type="component" value="Unassembled WGS sequence"/>
</dbReference>
<dbReference type="GO" id="GO:0006183">
    <property type="term" value="P:GTP biosynthetic process"/>
    <property type="evidence" value="ECO:0007669"/>
    <property type="project" value="TreeGrafter"/>
</dbReference>
<dbReference type="Pfam" id="PF00478">
    <property type="entry name" value="IMPDH"/>
    <property type="match status" value="1"/>
</dbReference>
<keyword evidence="5" id="KW-0630">Potassium</keyword>
<evidence type="ECO:0000313" key="10">
    <source>
        <dbReference type="EMBL" id="OGE81014.1"/>
    </source>
</evidence>
<evidence type="ECO:0000256" key="3">
    <source>
        <dbReference type="ARBA" id="ARBA00022749"/>
    </source>
</evidence>
<dbReference type="FunFam" id="3.20.20.70:FF:000424">
    <property type="entry name" value="Inosine-5'-monophosphate dehydrogenase 2"/>
    <property type="match status" value="1"/>
</dbReference>
<evidence type="ECO:0000259" key="9">
    <source>
        <dbReference type="Pfam" id="PF00478"/>
    </source>
</evidence>
<protein>
    <recommendedName>
        <fullName evidence="9">IMP dehydrogenase/GMP reductase domain-containing protein</fullName>
    </recommendedName>
</protein>
<dbReference type="SUPFAM" id="SSF51412">
    <property type="entry name" value="Inosine monophosphate dehydrogenase (IMPDH)"/>
    <property type="match status" value="1"/>
</dbReference>
<dbReference type="EMBL" id="MFEL01000012">
    <property type="protein sequence ID" value="OGE81014.1"/>
    <property type="molecule type" value="Genomic_DNA"/>
</dbReference>
<evidence type="ECO:0000256" key="1">
    <source>
        <dbReference type="ARBA" id="ARBA00001958"/>
    </source>
</evidence>
<evidence type="ECO:0000256" key="2">
    <source>
        <dbReference type="ARBA" id="ARBA00005502"/>
    </source>
</evidence>
<dbReference type="PANTHER" id="PTHR11911">
    <property type="entry name" value="INOSINE-5-MONOPHOSPHATE DEHYDROGENASE RELATED"/>
    <property type="match status" value="1"/>
</dbReference>
<keyword evidence="3" id="KW-0332">GMP biosynthesis</keyword>
<comment type="caution">
    <text evidence="10">The sequence shown here is derived from an EMBL/GenBank/DDBJ whole genome shotgun (WGS) entry which is preliminary data.</text>
</comment>
<dbReference type="PROSITE" id="PS00487">
    <property type="entry name" value="IMP_DH_GMP_RED"/>
    <property type="match status" value="1"/>
</dbReference>
<evidence type="ECO:0000256" key="5">
    <source>
        <dbReference type="ARBA" id="ARBA00022958"/>
    </source>
</evidence>
<dbReference type="Gene3D" id="3.20.20.70">
    <property type="entry name" value="Aldolase class I"/>
    <property type="match status" value="1"/>
</dbReference>
<comment type="similarity">
    <text evidence="2">Belongs to the IMPDH/GMPR family.</text>
</comment>
<dbReference type="InterPro" id="IPR015875">
    <property type="entry name" value="IMP_DH/GMP_Rdtase_CS"/>
</dbReference>
<gene>
    <name evidence="10" type="ORF">A2720_03870</name>
</gene>
<dbReference type="STRING" id="1817825.A2720_03870"/>
<dbReference type="PANTHER" id="PTHR11911:SF111">
    <property type="entry name" value="INOSINE-5'-MONOPHOSPHATE DEHYDROGENASE"/>
    <property type="match status" value="1"/>
</dbReference>
<accession>A0A1F5NTW4</accession>
<dbReference type="CDD" id="cd00381">
    <property type="entry name" value="IMPDH"/>
    <property type="match status" value="1"/>
</dbReference>
<dbReference type="SMART" id="SM01240">
    <property type="entry name" value="IMPDH"/>
    <property type="match status" value="1"/>
</dbReference>
<organism evidence="10 11">
    <name type="scientific">Candidatus Doudnabacteria bacterium RIFCSPHIGHO2_01_FULL_46_24</name>
    <dbReference type="NCBI Taxonomy" id="1817825"/>
    <lineage>
        <taxon>Bacteria</taxon>
        <taxon>Candidatus Doudnaibacteriota</taxon>
    </lineage>
</organism>
<dbReference type="InterPro" id="IPR013785">
    <property type="entry name" value="Aldolase_TIM"/>
</dbReference>
<dbReference type="InterPro" id="IPR001093">
    <property type="entry name" value="IMP_DH_GMPRt"/>
</dbReference>
<evidence type="ECO:0000256" key="8">
    <source>
        <dbReference type="ARBA" id="ARBA00048028"/>
    </source>
</evidence>
<dbReference type="GO" id="GO:0006177">
    <property type="term" value="P:GMP biosynthetic process"/>
    <property type="evidence" value="ECO:0007669"/>
    <property type="project" value="UniProtKB-KW"/>
</dbReference>
<reference evidence="10 11" key="1">
    <citation type="journal article" date="2016" name="Nat. Commun.">
        <title>Thousands of microbial genomes shed light on interconnected biogeochemical processes in an aquifer system.</title>
        <authorList>
            <person name="Anantharaman K."/>
            <person name="Brown C.T."/>
            <person name="Hug L.A."/>
            <person name="Sharon I."/>
            <person name="Castelle C.J."/>
            <person name="Probst A.J."/>
            <person name="Thomas B.C."/>
            <person name="Singh A."/>
            <person name="Wilkins M.J."/>
            <person name="Karaoz U."/>
            <person name="Brodie E.L."/>
            <person name="Williams K.H."/>
            <person name="Hubbard S.S."/>
            <person name="Banfield J.F."/>
        </authorList>
    </citation>
    <scope>NUCLEOTIDE SEQUENCE [LARGE SCALE GENOMIC DNA]</scope>
</reference>
<keyword evidence="6" id="KW-0560">Oxidoreductase</keyword>
<sequence length="351" mass="36950">MLSIPLKLTFDDVLLEPRRSAVTRSGAKTETWLTRKIKLQIPLISAAMDTVSELKMAIALGKLGSMAILHRSCAISDQVAWVKTAKKQGVMVGAAAGPADLERARALDKAGADVVVVDTAHAHNTHVINNIKKIRAATKTQLIIGNIATEEAAKDLLPFCDAIKVGIGPGSICTTRVVAGIGVPQLSAIMDVFAVAKNKNIPVIADGGMKYSGDVVKALAAGASSVMLGSMLAGTDEAPGKFIQKDGKFYKQYRGMGSFEVLAANKSSDRYFQKNAKKFIAEGVSALTSYKGPVAEIVTQIVGGVKSGMGYIGAATIADMPKQARFVQITAAGLMESHPHSVVISKKAPNY</sequence>
<evidence type="ECO:0000256" key="7">
    <source>
        <dbReference type="ARBA" id="ARBA00023027"/>
    </source>
</evidence>
<comment type="cofactor">
    <cofactor evidence="1">
        <name>K(+)</name>
        <dbReference type="ChEBI" id="CHEBI:29103"/>
    </cofactor>
</comment>
<keyword evidence="7" id="KW-0520">NAD</keyword>
<dbReference type="GO" id="GO:0003938">
    <property type="term" value="F:IMP dehydrogenase activity"/>
    <property type="evidence" value="ECO:0007669"/>
    <property type="project" value="UniProtKB-EC"/>
</dbReference>
<feature type="domain" description="IMP dehydrogenase/GMP reductase" evidence="9">
    <location>
        <begin position="8"/>
        <end position="340"/>
    </location>
</feature>
<comment type="catalytic activity">
    <reaction evidence="8">
        <text>IMP + NAD(+) + H2O = XMP + NADH + H(+)</text>
        <dbReference type="Rhea" id="RHEA:11708"/>
        <dbReference type="ChEBI" id="CHEBI:15377"/>
        <dbReference type="ChEBI" id="CHEBI:15378"/>
        <dbReference type="ChEBI" id="CHEBI:57464"/>
        <dbReference type="ChEBI" id="CHEBI:57540"/>
        <dbReference type="ChEBI" id="CHEBI:57945"/>
        <dbReference type="ChEBI" id="CHEBI:58053"/>
        <dbReference type="EC" id="1.1.1.205"/>
    </reaction>
</comment>
<evidence type="ECO:0000256" key="6">
    <source>
        <dbReference type="ARBA" id="ARBA00023002"/>
    </source>
</evidence>
<name>A0A1F5NTW4_9BACT</name>
<evidence type="ECO:0000256" key="4">
    <source>
        <dbReference type="ARBA" id="ARBA00022755"/>
    </source>
</evidence>
<dbReference type="InterPro" id="IPR005990">
    <property type="entry name" value="IMP_DH"/>
</dbReference>
<evidence type="ECO:0000313" key="11">
    <source>
        <dbReference type="Proteomes" id="UP000178892"/>
    </source>
</evidence>
<keyword evidence="4" id="KW-0658">Purine biosynthesis</keyword>
<proteinExistence type="inferred from homology"/>